<evidence type="ECO:0000256" key="1">
    <source>
        <dbReference type="SAM" id="MobiDB-lite"/>
    </source>
</evidence>
<evidence type="ECO:0000313" key="3">
    <source>
        <dbReference type="Proteomes" id="UP000233551"/>
    </source>
</evidence>
<dbReference type="AlphaFoldDB" id="A0A2I0JIQ9"/>
<dbReference type="Proteomes" id="UP000233551">
    <property type="component" value="Unassembled WGS sequence"/>
</dbReference>
<comment type="caution">
    <text evidence="2">The sequence shown here is derived from an EMBL/GenBank/DDBJ whole genome shotgun (WGS) entry which is preliminary data.</text>
</comment>
<feature type="region of interest" description="Disordered" evidence="1">
    <location>
        <begin position="1"/>
        <end position="70"/>
    </location>
</feature>
<reference evidence="2 3" key="1">
    <citation type="submission" date="2017-11" db="EMBL/GenBank/DDBJ databases">
        <title>De-novo sequencing of pomegranate (Punica granatum L.) genome.</title>
        <authorList>
            <person name="Akparov Z."/>
            <person name="Amiraslanov A."/>
            <person name="Hajiyeva S."/>
            <person name="Abbasov M."/>
            <person name="Kaur K."/>
            <person name="Hamwieh A."/>
            <person name="Solovyev V."/>
            <person name="Salamov A."/>
            <person name="Braich B."/>
            <person name="Kosarev P."/>
            <person name="Mahmoud A."/>
            <person name="Hajiyev E."/>
            <person name="Babayeva S."/>
            <person name="Izzatullayeva V."/>
            <person name="Mammadov A."/>
            <person name="Mammadov A."/>
            <person name="Sharifova S."/>
            <person name="Ojaghi J."/>
            <person name="Eynullazada K."/>
            <person name="Bayramov B."/>
            <person name="Abdulazimova A."/>
            <person name="Shahmuradov I."/>
        </authorList>
    </citation>
    <scope>NUCLEOTIDE SEQUENCE [LARGE SCALE GENOMIC DNA]</scope>
    <source>
        <strain evidence="3">cv. AG2017</strain>
        <tissue evidence="2">Leaf</tissue>
    </source>
</reference>
<organism evidence="2 3">
    <name type="scientific">Punica granatum</name>
    <name type="common">Pomegranate</name>
    <dbReference type="NCBI Taxonomy" id="22663"/>
    <lineage>
        <taxon>Eukaryota</taxon>
        <taxon>Viridiplantae</taxon>
        <taxon>Streptophyta</taxon>
        <taxon>Embryophyta</taxon>
        <taxon>Tracheophyta</taxon>
        <taxon>Spermatophyta</taxon>
        <taxon>Magnoliopsida</taxon>
        <taxon>eudicotyledons</taxon>
        <taxon>Gunneridae</taxon>
        <taxon>Pentapetalae</taxon>
        <taxon>rosids</taxon>
        <taxon>malvids</taxon>
        <taxon>Myrtales</taxon>
        <taxon>Lythraceae</taxon>
        <taxon>Punica</taxon>
    </lineage>
</organism>
<protein>
    <submittedName>
        <fullName evidence="2">Uncharacterized protein</fullName>
    </submittedName>
</protein>
<keyword evidence="3" id="KW-1185">Reference proteome</keyword>
<dbReference type="EMBL" id="PGOL01001623">
    <property type="protein sequence ID" value="PKI56148.1"/>
    <property type="molecule type" value="Genomic_DNA"/>
</dbReference>
<accession>A0A2I0JIQ9</accession>
<sequence length="112" mass="12387">MHKEKSRGSGCGSRKTQVGRHGWVTRVKVQPRQSRENGSARLLRPRHGARSGKEEASLEPPAKGISRGLGLSCRSRGFEPRLGVEPWLDGSAWLSYGSHSIERKVGKCLRLD</sequence>
<gene>
    <name evidence="2" type="ORF">CRG98_023466</name>
</gene>
<evidence type="ECO:0000313" key="2">
    <source>
        <dbReference type="EMBL" id="PKI56148.1"/>
    </source>
</evidence>
<proteinExistence type="predicted"/>
<name>A0A2I0JIQ9_PUNGR</name>